<keyword evidence="5" id="KW-1185">Reference proteome</keyword>
<evidence type="ECO:0000256" key="2">
    <source>
        <dbReference type="SAM" id="Coils"/>
    </source>
</evidence>
<dbReference type="PANTHER" id="PTHR10292">
    <property type="entry name" value="CLATHRIN HEAVY CHAIN RELATED"/>
    <property type="match status" value="1"/>
</dbReference>
<dbReference type="AlphaFoldDB" id="A0A9N7ZDB5"/>
<dbReference type="InterPro" id="IPR012331">
    <property type="entry name" value="Clathrin_H-chain_linker"/>
</dbReference>
<dbReference type="SUPFAM" id="SSF48371">
    <property type="entry name" value="ARM repeat"/>
    <property type="match status" value="1"/>
</dbReference>
<protein>
    <recommendedName>
        <fullName evidence="3">Translin-associated factor X-interacting protein 1 N-terminal domain-containing protein</fullName>
    </recommendedName>
</protein>
<dbReference type="Pfam" id="PF13838">
    <property type="entry name" value="Clathrin_H_link"/>
    <property type="match status" value="1"/>
</dbReference>
<dbReference type="InterPro" id="IPR032755">
    <property type="entry name" value="TSNAXIP1_N"/>
</dbReference>
<evidence type="ECO:0000313" key="5">
    <source>
        <dbReference type="Proteomes" id="UP001153269"/>
    </source>
</evidence>
<gene>
    <name evidence="4" type="ORF">PLEPLA_LOCUS48081</name>
</gene>
<sequence>MSEPKNSRKTAEERVLTLDSLASDADEGLVQFEEHDEEEEQRFITSRSVFNKVIGRATTYKKLLLTIKTEYEGFISELKRREDEDKKAQRTVASLTSLPKSLVICQRRAEQLRVRISDLQSETSNLLEEQRKQKSSEGRSTWIPGLTVAESEDPEALDEHLRRLEAQRAALLDRKSRCVSLEVKAQLDAELQSVECHREELSTETHQLKVLYKRLRCVCDHLSRWEEEEEEQVPLEELLGSILENISQTSVTDDEDDEELFETEEPTGVNGSELVADYLDRFTELFDSAQYEDAALVAARSPQGVLRNVDTMEMFKGVTAAPGSVPPLLLFFQALLITAVPGTQLSAPLSLHCVLFALRHGALQLVTHAITQNKLTFSEHLGDILIEHALENASVADLCLALATVVYEACGLNRKTALSMSRRGLIHSAAKFMHHCKDLTAEDFIWVLCRSPSLTLLQLLTEPQHSVRAAILSVGRACSTLLVDPQHRELALQLLDSFLSRGQEVLENVILEDSDSSVDVWINVASLCSELKRPDLNRAILSVLLDQSGTRVLSPDLEGARLMEHVFL</sequence>
<dbReference type="PANTHER" id="PTHR10292:SF11">
    <property type="entry name" value="CLATHRIN HEAVY CHAIN LINKER DOMAIN-CONTAINING PROTEIN 1"/>
    <property type="match status" value="1"/>
</dbReference>
<proteinExistence type="predicted"/>
<organism evidence="4 5">
    <name type="scientific">Pleuronectes platessa</name>
    <name type="common">European plaice</name>
    <dbReference type="NCBI Taxonomy" id="8262"/>
    <lineage>
        <taxon>Eukaryota</taxon>
        <taxon>Metazoa</taxon>
        <taxon>Chordata</taxon>
        <taxon>Craniata</taxon>
        <taxon>Vertebrata</taxon>
        <taxon>Euteleostomi</taxon>
        <taxon>Actinopterygii</taxon>
        <taxon>Neopterygii</taxon>
        <taxon>Teleostei</taxon>
        <taxon>Neoteleostei</taxon>
        <taxon>Acanthomorphata</taxon>
        <taxon>Carangaria</taxon>
        <taxon>Pleuronectiformes</taxon>
        <taxon>Pleuronectoidei</taxon>
        <taxon>Pleuronectidae</taxon>
        <taxon>Pleuronectes</taxon>
    </lineage>
</organism>
<evidence type="ECO:0000256" key="1">
    <source>
        <dbReference type="ARBA" id="ARBA00023054"/>
    </source>
</evidence>
<dbReference type="Proteomes" id="UP001153269">
    <property type="component" value="Unassembled WGS sequence"/>
</dbReference>
<dbReference type="InterPro" id="IPR016024">
    <property type="entry name" value="ARM-type_fold"/>
</dbReference>
<reference evidence="4" key="1">
    <citation type="submission" date="2020-03" db="EMBL/GenBank/DDBJ databases">
        <authorList>
            <person name="Weist P."/>
        </authorList>
    </citation>
    <scope>NUCLEOTIDE SEQUENCE</scope>
</reference>
<keyword evidence="1 2" id="KW-0175">Coiled coil</keyword>
<feature type="domain" description="Translin-associated factor X-interacting protein 1 N-terminal" evidence="3">
    <location>
        <begin position="33"/>
        <end position="132"/>
    </location>
</feature>
<comment type="caution">
    <text evidence="4">The sequence shown here is derived from an EMBL/GenBank/DDBJ whole genome shotgun (WGS) entry which is preliminary data.</text>
</comment>
<name>A0A9N7ZDB5_PLEPL</name>
<accession>A0A9N7ZDB5</accession>
<dbReference type="EMBL" id="CADEAL010004468">
    <property type="protein sequence ID" value="CAB1460230.1"/>
    <property type="molecule type" value="Genomic_DNA"/>
</dbReference>
<evidence type="ECO:0000259" key="3">
    <source>
        <dbReference type="Pfam" id="PF15739"/>
    </source>
</evidence>
<feature type="coiled-coil region" evidence="2">
    <location>
        <begin position="102"/>
        <end position="129"/>
    </location>
</feature>
<dbReference type="Pfam" id="PF15739">
    <property type="entry name" value="TSNAXIP1_N"/>
    <property type="match status" value="1"/>
</dbReference>
<evidence type="ECO:0000313" key="4">
    <source>
        <dbReference type="EMBL" id="CAB1460230.1"/>
    </source>
</evidence>
<dbReference type="Gene3D" id="1.25.40.30">
    <property type="match status" value="1"/>
</dbReference>